<dbReference type="InterPro" id="IPR007267">
    <property type="entry name" value="GtrA_DPMS_TM"/>
</dbReference>
<gene>
    <name evidence="8" type="ORF">P7079_01820</name>
</gene>
<evidence type="ECO:0000313" key="9">
    <source>
        <dbReference type="Proteomes" id="UP001215216"/>
    </source>
</evidence>
<evidence type="ECO:0000256" key="1">
    <source>
        <dbReference type="ARBA" id="ARBA00004141"/>
    </source>
</evidence>
<accession>A0ABY8G164</accession>
<dbReference type="EMBL" id="CP121208">
    <property type="protein sequence ID" value="WFM83745.1"/>
    <property type="molecule type" value="Genomic_DNA"/>
</dbReference>
<evidence type="ECO:0000313" key="8">
    <source>
        <dbReference type="EMBL" id="WFM83745.1"/>
    </source>
</evidence>
<evidence type="ECO:0000256" key="3">
    <source>
        <dbReference type="ARBA" id="ARBA00022692"/>
    </source>
</evidence>
<evidence type="ECO:0000256" key="2">
    <source>
        <dbReference type="ARBA" id="ARBA00009399"/>
    </source>
</evidence>
<name>A0ABY8G164_9ACTO</name>
<keyword evidence="5 6" id="KW-0472">Membrane</keyword>
<evidence type="ECO:0000256" key="4">
    <source>
        <dbReference type="ARBA" id="ARBA00022989"/>
    </source>
</evidence>
<feature type="domain" description="GtrA/DPMS transmembrane" evidence="7">
    <location>
        <begin position="25"/>
        <end position="151"/>
    </location>
</feature>
<dbReference type="Pfam" id="PF04138">
    <property type="entry name" value="GtrA_DPMS_TM"/>
    <property type="match status" value="1"/>
</dbReference>
<protein>
    <submittedName>
        <fullName evidence="8">GtrA family protein</fullName>
    </submittedName>
</protein>
<evidence type="ECO:0000259" key="7">
    <source>
        <dbReference type="Pfam" id="PF04138"/>
    </source>
</evidence>
<comment type="similarity">
    <text evidence="2">Belongs to the GtrA family.</text>
</comment>
<dbReference type="Proteomes" id="UP001215216">
    <property type="component" value="Chromosome"/>
</dbReference>
<dbReference type="RefSeq" id="WP_278013140.1">
    <property type="nucleotide sequence ID" value="NZ_CP121208.1"/>
</dbReference>
<feature type="transmembrane region" description="Helical" evidence="6">
    <location>
        <begin position="128"/>
        <end position="149"/>
    </location>
</feature>
<comment type="subcellular location">
    <subcellularLocation>
        <location evidence="1">Membrane</location>
        <topology evidence="1">Multi-pass membrane protein</topology>
    </subcellularLocation>
</comment>
<feature type="transmembrane region" description="Helical" evidence="6">
    <location>
        <begin position="58"/>
        <end position="81"/>
    </location>
</feature>
<dbReference type="PANTHER" id="PTHR38459:SF1">
    <property type="entry name" value="PROPHAGE BACTOPRENOL-LINKED GLUCOSE TRANSLOCASE HOMOLOG"/>
    <property type="match status" value="1"/>
</dbReference>
<keyword evidence="4 6" id="KW-1133">Transmembrane helix</keyword>
<reference evidence="8 9" key="1">
    <citation type="submission" date="2023-03" db="EMBL/GenBank/DDBJ databases">
        <title>Complete genome of Arcanobacterium canis strain DSM 25104 isolated in 2010 from a canine otitis externa in Germany.</title>
        <authorList>
            <person name="Borowiak M."/>
            <person name="Kreitlow A."/>
            <person name="Malorny B."/>
            <person name="Laemmler C."/>
            <person name="Prenger-Berninghoff E."/>
            <person name="Ploetz M."/>
            <person name="Abdulmawjood A."/>
        </authorList>
    </citation>
    <scope>NUCLEOTIDE SEQUENCE [LARGE SCALE GENOMIC DNA]</scope>
    <source>
        <strain evidence="8 9">DSM 25104</strain>
    </source>
</reference>
<evidence type="ECO:0000256" key="6">
    <source>
        <dbReference type="SAM" id="Phobius"/>
    </source>
</evidence>
<dbReference type="PANTHER" id="PTHR38459">
    <property type="entry name" value="PROPHAGE BACTOPRENOL-LINKED GLUCOSE TRANSLOCASE HOMOLOG"/>
    <property type="match status" value="1"/>
</dbReference>
<keyword evidence="3 6" id="KW-0812">Transmembrane</keyword>
<organism evidence="8 9">
    <name type="scientific">Arcanobacterium canis</name>
    <dbReference type="NCBI Taxonomy" id="999183"/>
    <lineage>
        <taxon>Bacteria</taxon>
        <taxon>Bacillati</taxon>
        <taxon>Actinomycetota</taxon>
        <taxon>Actinomycetes</taxon>
        <taxon>Actinomycetales</taxon>
        <taxon>Actinomycetaceae</taxon>
        <taxon>Arcanobacterium</taxon>
    </lineage>
</organism>
<sequence>MNNPPIVSKLLRGQTFGQWLIEFIQFCIVGLGSYVVDVGLFNVLAYSGWFFTPGHGQFIAKTISVSISVIFSWVVNRFWTFAGKSHKEAGSELLAFIAVNVAGLLIALACLWVSRYVLGFTSQLADNISANGVGLVLGTALRYIGYRYFIFTK</sequence>
<evidence type="ECO:0000256" key="5">
    <source>
        <dbReference type="ARBA" id="ARBA00023136"/>
    </source>
</evidence>
<feature type="transmembrane region" description="Helical" evidence="6">
    <location>
        <begin position="93"/>
        <end position="116"/>
    </location>
</feature>
<keyword evidence="9" id="KW-1185">Reference proteome</keyword>
<feature type="transmembrane region" description="Helical" evidence="6">
    <location>
        <begin position="20"/>
        <end position="46"/>
    </location>
</feature>
<proteinExistence type="inferred from homology"/>
<dbReference type="InterPro" id="IPR051401">
    <property type="entry name" value="GtrA_CellWall_Glycosyl"/>
</dbReference>